<feature type="signal peptide" evidence="1">
    <location>
        <begin position="1"/>
        <end position="23"/>
    </location>
</feature>
<evidence type="ECO:0000313" key="3">
    <source>
        <dbReference type="Proteomes" id="UP000813824"/>
    </source>
</evidence>
<keyword evidence="1" id="KW-0732">Signal</keyword>
<sequence length="104" mass="11310">MVASLFRIFAAVTAITLPAVVVALPAPSPAPAPVTQPWGPDPPSQTWEYDPINPGLGGAWHSFTRLIPRAVPTQGILSNGNFCELAKCNQILMLQTRAWRHWPN</sequence>
<keyword evidence="3" id="KW-1185">Reference proteome</keyword>
<accession>A0A8K0UUD3</accession>
<gene>
    <name evidence="2" type="ORF">BXZ70DRAFT_1005925</name>
</gene>
<evidence type="ECO:0000313" key="2">
    <source>
        <dbReference type="EMBL" id="KAH8103522.1"/>
    </source>
</evidence>
<organism evidence="2 3">
    <name type="scientific">Cristinia sonorae</name>
    <dbReference type="NCBI Taxonomy" id="1940300"/>
    <lineage>
        <taxon>Eukaryota</taxon>
        <taxon>Fungi</taxon>
        <taxon>Dikarya</taxon>
        <taxon>Basidiomycota</taxon>
        <taxon>Agaricomycotina</taxon>
        <taxon>Agaricomycetes</taxon>
        <taxon>Agaricomycetidae</taxon>
        <taxon>Agaricales</taxon>
        <taxon>Pleurotineae</taxon>
        <taxon>Stephanosporaceae</taxon>
        <taxon>Cristinia</taxon>
    </lineage>
</organism>
<dbReference type="AlphaFoldDB" id="A0A8K0UUD3"/>
<reference evidence="2" key="1">
    <citation type="journal article" date="2021" name="New Phytol.">
        <title>Evolutionary innovations through gain and loss of genes in the ectomycorrhizal Boletales.</title>
        <authorList>
            <person name="Wu G."/>
            <person name="Miyauchi S."/>
            <person name="Morin E."/>
            <person name="Kuo A."/>
            <person name="Drula E."/>
            <person name="Varga T."/>
            <person name="Kohler A."/>
            <person name="Feng B."/>
            <person name="Cao Y."/>
            <person name="Lipzen A."/>
            <person name="Daum C."/>
            <person name="Hundley H."/>
            <person name="Pangilinan J."/>
            <person name="Johnson J."/>
            <person name="Barry K."/>
            <person name="LaButti K."/>
            <person name="Ng V."/>
            <person name="Ahrendt S."/>
            <person name="Min B."/>
            <person name="Choi I.G."/>
            <person name="Park H."/>
            <person name="Plett J.M."/>
            <person name="Magnuson J."/>
            <person name="Spatafora J.W."/>
            <person name="Nagy L.G."/>
            <person name="Henrissat B."/>
            <person name="Grigoriev I.V."/>
            <person name="Yang Z.L."/>
            <person name="Xu J."/>
            <person name="Martin F.M."/>
        </authorList>
    </citation>
    <scope>NUCLEOTIDE SEQUENCE</scope>
    <source>
        <strain evidence="2">KKN 215</strain>
    </source>
</reference>
<proteinExistence type="predicted"/>
<dbReference type="EMBL" id="JAEVFJ010000007">
    <property type="protein sequence ID" value="KAH8103522.1"/>
    <property type="molecule type" value="Genomic_DNA"/>
</dbReference>
<name>A0A8K0UUD3_9AGAR</name>
<dbReference type="Proteomes" id="UP000813824">
    <property type="component" value="Unassembled WGS sequence"/>
</dbReference>
<feature type="chain" id="PRO_5035440539" evidence="1">
    <location>
        <begin position="24"/>
        <end position="104"/>
    </location>
</feature>
<comment type="caution">
    <text evidence="2">The sequence shown here is derived from an EMBL/GenBank/DDBJ whole genome shotgun (WGS) entry which is preliminary data.</text>
</comment>
<evidence type="ECO:0000256" key="1">
    <source>
        <dbReference type="SAM" id="SignalP"/>
    </source>
</evidence>
<protein>
    <submittedName>
        <fullName evidence="2">Uncharacterized protein</fullName>
    </submittedName>
</protein>